<organism evidence="2 3">
    <name type="scientific">Paenibacillus prosopidis</name>
    <dbReference type="NCBI Taxonomy" id="630520"/>
    <lineage>
        <taxon>Bacteria</taxon>
        <taxon>Bacillati</taxon>
        <taxon>Bacillota</taxon>
        <taxon>Bacilli</taxon>
        <taxon>Bacillales</taxon>
        <taxon>Paenibacillaceae</taxon>
        <taxon>Paenibacillus</taxon>
    </lineage>
</organism>
<evidence type="ECO:0000313" key="2">
    <source>
        <dbReference type="EMBL" id="RCW45447.1"/>
    </source>
</evidence>
<dbReference type="Pfam" id="PF00583">
    <property type="entry name" value="Acetyltransf_1"/>
    <property type="match status" value="1"/>
</dbReference>
<proteinExistence type="predicted"/>
<comment type="caution">
    <text evidence="2">The sequence shown here is derived from an EMBL/GenBank/DDBJ whole genome shotgun (WGS) entry which is preliminary data.</text>
</comment>
<dbReference type="PROSITE" id="PS51186">
    <property type="entry name" value="GNAT"/>
    <property type="match status" value="1"/>
</dbReference>
<accession>A0A368VW14</accession>
<dbReference type="Gene3D" id="3.40.630.30">
    <property type="match status" value="1"/>
</dbReference>
<dbReference type="InterPro" id="IPR016181">
    <property type="entry name" value="Acyl_CoA_acyltransferase"/>
</dbReference>
<dbReference type="AlphaFoldDB" id="A0A368VW14"/>
<reference evidence="2 3" key="1">
    <citation type="submission" date="2018-07" db="EMBL/GenBank/DDBJ databases">
        <title>Genomic Encyclopedia of Type Strains, Phase III (KMG-III): the genomes of soil and plant-associated and newly described type strains.</title>
        <authorList>
            <person name="Whitman W."/>
        </authorList>
    </citation>
    <scope>NUCLEOTIDE SEQUENCE [LARGE SCALE GENOMIC DNA]</scope>
    <source>
        <strain evidence="2 3">CECT 7506</strain>
    </source>
</reference>
<gene>
    <name evidence="2" type="ORF">DFP97_11035</name>
</gene>
<keyword evidence="3" id="KW-1185">Reference proteome</keyword>
<dbReference type="EMBL" id="QPJD01000010">
    <property type="protein sequence ID" value="RCW45447.1"/>
    <property type="molecule type" value="Genomic_DNA"/>
</dbReference>
<dbReference type="Proteomes" id="UP000252415">
    <property type="component" value="Unassembled WGS sequence"/>
</dbReference>
<name>A0A368VW14_9BACL</name>
<evidence type="ECO:0000259" key="1">
    <source>
        <dbReference type="PROSITE" id="PS51186"/>
    </source>
</evidence>
<dbReference type="GO" id="GO:0016747">
    <property type="term" value="F:acyltransferase activity, transferring groups other than amino-acyl groups"/>
    <property type="evidence" value="ECO:0007669"/>
    <property type="project" value="InterPro"/>
</dbReference>
<keyword evidence="2" id="KW-0808">Transferase</keyword>
<dbReference type="CDD" id="cd04301">
    <property type="entry name" value="NAT_SF"/>
    <property type="match status" value="1"/>
</dbReference>
<sequence>MSARWLNSKGIYQWRPEYFNLDKVIKFMNNGSDVYLAELNNEFVGTYILTWSDPFIWKELDNLESGYIHKFAVNRDYQGFRIGSFLLKSAEEQIKLKRKTLIRLDCMADNIRLNQYYKDNGFNFIRRINGEGWSANLYEKK</sequence>
<dbReference type="SUPFAM" id="SSF55729">
    <property type="entry name" value="Acyl-CoA N-acyltransferases (Nat)"/>
    <property type="match status" value="1"/>
</dbReference>
<protein>
    <submittedName>
        <fullName evidence="2">Acetyltransferase (GNAT) family protein</fullName>
    </submittedName>
</protein>
<dbReference type="InterPro" id="IPR000182">
    <property type="entry name" value="GNAT_dom"/>
</dbReference>
<evidence type="ECO:0000313" key="3">
    <source>
        <dbReference type="Proteomes" id="UP000252415"/>
    </source>
</evidence>
<feature type="domain" description="N-acetyltransferase" evidence="1">
    <location>
        <begin position="1"/>
        <end position="141"/>
    </location>
</feature>